<dbReference type="OrthoDB" id="8073588at2759"/>
<dbReference type="AlphaFoldDB" id="A0A0L0C158"/>
<reference evidence="1 2" key="1">
    <citation type="journal article" date="2015" name="Nat. Commun.">
        <title>Lucilia cuprina genome unlocks parasitic fly biology to underpin future interventions.</title>
        <authorList>
            <person name="Anstead C.A."/>
            <person name="Korhonen P.K."/>
            <person name="Young N.D."/>
            <person name="Hall R.S."/>
            <person name="Jex A.R."/>
            <person name="Murali S.C."/>
            <person name="Hughes D.S."/>
            <person name="Lee S.F."/>
            <person name="Perry T."/>
            <person name="Stroehlein A.J."/>
            <person name="Ansell B.R."/>
            <person name="Breugelmans B."/>
            <person name="Hofmann A."/>
            <person name="Qu J."/>
            <person name="Dugan S."/>
            <person name="Lee S.L."/>
            <person name="Chao H."/>
            <person name="Dinh H."/>
            <person name="Han Y."/>
            <person name="Doddapaneni H.V."/>
            <person name="Worley K.C."/>
            <person name="Muzny D.M."/>
            <person name="Ioannidis P."/>
            <person name="Waterhouse R.M."/>
            <person name="Zdobnov E.M."/>
            <person name="James P.J."/>
            <person name="Bagnall N.H."/>
            <person name="Kotze A.C."/>
            <person name="Gibbs R.A."/>
            <person name="Richards S."/>
            <person name="Batterham P."/>
            <person name="Gasser R.B."/>
        </authorList>
    </citation>
    <scope>NUCLEOTIDE SEQUENCE [LARGE SCALE GENOMIC DNA]</scope>
    <source>
        <strain evidence="1 2">LS</strain>
        <tissue evidence="1">Full body</tissue>
    </source>
</reference>
<protein>
    <submittedName>
        <fullName evidence="1">Uncharacterized protein</fullName>
    </submittedName>
</protein>
<comment type="caution">
    <text evidence="1">The sequence shown here is derived from an EMBL/GenBank/DDBJ whole genome shotgun (WGS) entry which is preliminary data.</text>
</comment>
<accession>A0A0L0C158</accession>
<organism evidence="1 2">
    <name type="scientific">Lucilia cuprina</name>
    <name type="common">Green bottle fly</name>
    <name type="synonym">Australian sheep blowfly</name>
    <dbReference type="NCBI Taxonomy" id="7375"/>
    <lineage>
        <taxon>Eukaryota</taxon>
        <taxon>Metazoa</taxon>
        <taxon>Ecdysozoa</taxon>
        <taxon>Arthropoda</taxon>
        <taxon>Hexapoda</taxon>
        <taxon>Insecta</taxon>
        <taxon>Pterygota</taxon>
        <taxon>Neoptera</taxon>
        <taxon>Endopterygota</taxon>
        <taxon>Diptera</taxon>
        <taxon>Brachycera</taxon>
        <taxon>Muscomorpha</taxon>
        <taxon>Oestroidea</taxon>
        <taxon>Calliphoridae</taxon>
        <taxon>Luciliinae</taxon>
        <taxon>Lucilia</taxon>
    </lineage>
</organism>
<proteinExistence type="predicted"/>
<name>A0A0L0C158_LUCCU</name>
<gene>
    <name evidence="1" type="ORF">FF38_14476</name>
</gene>
<dbReference type="Proteomes" id="UP000037069">
    <property type="component" value="Unassembled WGS sequence"/>
</dbReference>
<sequence length="266" mass="31281">MENATNIANKSLHKYPQLKNFIEILTRNSVIQTKKVGREFDYPAGIIKNKLFRNYGIFMDYFIRKVLSNQYQIPLTDDVTELVLKEPDTYVKDGSKDCCYLSKAISNHYEIFKDPKNQAMDILKSIKLVSLTYTLSFHDPLPKAEVECDNESLQEIKKYFKNLPYSHVEMKSSINCKYFEGNADLIFDQEVLYEIKTSKYSSLSRNDKNIHVKNFYKLILYGFGYYKKTGKLIKCFKIYNPLLGHEHTLKFDDIDMKHFEQCLSKK</sequence>
<keyword evidence="2" id="KW-1185">Reference proteome</keyword>
<evidence type="ECO:0000313" key="1">
    <source>
        <dbReference type="EMBL" id="KNC25996.1"/>
    </source>
</evidence>
<dbReference type="EMBL" id="JRES01001043">
    <property type="protein sequence ID" value="KNC25996.1"/>
    <property type="molecule type" value="Genomic_DNA"/>
</dbReference>
<evidence type="ECO:0000313" key="2">
    <source>
        <dbReference type="Proteomes" id="UP000037069"/>
    </source>
</evidence>